<dbReference type="Pfam" id="PF07690">
    <property type="entry name" value="MFS_1"/>
    <property type="match status" value="1"/>
</dbReference>
<proteinExistence type="predicted"/>
<feature type="transmembrane region" description="Helical" evidence="7">
    <location>
        <begin position="293"/>
        <end position="310"/>
    </location>
</feature>
<dbReference type="PANTHER" id="PTHR23517:SF13">
    <property type="entry name" value="MAJOR FACILITATOR SUPERFAMILY MFS_1"/>
    <property type="match status" value="1"/>
</dbReference>
<evidence type="ECO:0000256" key="4">
    <source>
        <dbReference type="ARBA" id="ARBA00022692"/>
    </source>
</evidence>
<feature type="transmembrane region" description="Helical" evidence="7">
    <location>
        <begin position="149"/>
        <end position="174"/>
    </location>
</feature>
<dbReference type="EMBL" id="LVHI01000008">
    <property type="protein sequence ID" value="OAK55691.1"/>
    <property type="molecule type" value="Genomic_DNA"/>
</dbReference>
<feature type="transmembrane region" description="Helical" evidence="7">
    <location>
        <begin position="231"/>
        <end position="255"/>
    </location>
</feature>
<dbReference type="PANTHER" id="PTHR23517">
    <property type="entry name" value="RESISTANCE PROTEIN MDTM, PUTATIVE-RELATED-RELATED"/>
    <property type="match status" value="1"/>
</dbReference>
<feature type="transmembrane region" description="Helical" evidence="7">
    <location>
        <begin position="180"/>
        <end position="197"/>
    </location>
</feature>
<keyword evidence="5 7" id="KW-1133">Transmembrane helix</keyword>
<evidence type="ECO:0000256" key="7">
    <source>
        <dbReference type="SAM" id="Phobius"/>
    </source>
</evidence>
<dbReference type="InterPro" id="IPR036259">
    <property type="entry name" value="MFS_trans_sf"/>
</dbReference>
<feature type="domain" description="Major facilitator superfamily (MFS) profile" evidence="8">
    <location>
        <begin position="24"/>
        <end position="405"/>
    </location>
</feature>
<dbReference type="InterPro" id="IPR020846">
    <property type="entry name" value="MFS_dom"/>
</dbReference>
<keyword evidence="2" id="KW-0813">Transport</keyword>
<dbReference type="GO" id="GO:0005886">
    <property type="term" value="C:plasma membrane"/>
    <property type="evidence" value="ECO:0007669"/>
    <property type="project" value="UniProtKB-SubCell"/>
</dbReference>
<evidence type="ECO:0000313" key="10">
    <source>
        <dbReference type="Proteomes" id="UP000077519"/>
    </source>
</evidence>
<name>A0A177YJT2_9NOCA</name>
<dbReference type="GO" id="GO:0022857">
    <property type="term" value="F:transmembrane transporter activity"/>
    <property type="evidence" value="ECO:0007669"/>
    <property type="project" value="InterPro"/>
</dbReference>
<keyword evidence="6 7" id="KW-0472">Membrane</keyword>
<sequence length="436" mass="45143">MTELAGAEHDRPRRGRQPLSSATAFVGVAYAFIVVMMGTTMPAPEYSLYEAQFGFSELIITVIFAMYALGVLGALLAFGRWSDAVGRRPMLIAAIIMGILSAVVFVFADSLTTLLIGRVLSGISAGAFVGTATVTLLEMAPEKWRSAAPAVATAANIGGLGLGPLMAGVLVQYLPDPTQVTYVVHALLLVIAALVVYRAPETVVVAPGVRPRLQWLSVPSAVRSDFIRASVAGFAGFAVMGLFSAISPGFVAGVLGISNHAVTGAVVFVVFASSALAQGVLRGRNHLTAQRRGCVVLVVGVAVLALSLWVSSLTLLLAAAIVCGTGQGFIFKSGIASITSELPQHGRADVTSAFFVVVYIALSLPVIGAGALATQSGLITAGIVFAAVVALLATFAFVLLTVESRNRHRVPRHAVSSDSTPSGPFAGSSVWFESDD</sequence>
<dbReference type="Proteomes" id="UP000077519">
    <property type="component" value="Unassembled WGS sequence"/>
</dbReference>
<dbReference type="SUPFAM" id="SSF103473">
    <property type="entry name" value="MFS general substrate transporter"/>
    <property type="match status" value="1"/>
</dbReference>
<dbReference type="InterPro" id="IPR011701">
    <property type="entry name" value="MFS"/>
</dbReference>
<evidence type="ECO:0000256" key="5">
    <source>
        <dbReference type="ARBA" id="ARBA00022989"/>
    </source>
</evidence>
<evidence type="ECO:0000256" key="3">
    <source>
        <dbReference type="ARBA" id="ARBA00022475"/>
    </source>
</evidence>
<feature type="transmembrane region" description="Helical" evidence="7">
    <location>
        <begin position="316"/>
        <end position="338"/>
    </location>
</feature>
<keyword evidence="3" id="KW-1003">Cell membrane</keyword>
<dbReference type="InterPro" id="IPR050171">
    <property type="entry name" value="MFS_Transporters"/>
</dbReference>
<evidence type="ECO:0000256" key="1">
    <source>
        <dbReference type="ARBA" id="ARBA00004651"/>
    </source>
</evidence>
<feature type="transmembrane region" description="Helical" evidence="7">
    <location>
        <begin position="350"/>
        <end position="372"/>
    </location>
</feature>
<feature type="transmembrane region" description="Helical" evidence="7">
    <location>
        <begin position="58"/>
        <end position="78"/>
    </location>
</feature>
<evidence type="ECO:0000256" key="6">
    <source>
        <dbReference type="ARBA" id="ARBA00023136"/>
    </source>
</evidence>
<feature type="transmembrane region" description="Helical" evidence="7">
    <location>
        <begin position="261"/>
        <end position="281"/>
    </location>
</feature>
<comment type="subcellular location">
    <subcellularLocation>
        <location evidence="1">Cell membrane</location>
        <topology evidence="1">Multi-pass membrane protein</topology>
    </subcellularLocation>
</comment>
<dbReference type="PROSITE" id="PS50850">
    <property type="entry name" value="MFS"/>
    <property type="match status" value="1"/>
</dbReference>
<accession>A0A177YJT2</accession>
<keyword evidence="10" id="KW-1185">Reference proteome</keyword>
<dbReference type="RefSeq" id="WP_068423380.1">
    <property type="nucleotide sequence ID" value="NZ_LVHI01000008.1"/>
</dbReference>
<evidence type="ECO:0000259" key="8">
    <source>
        <dbReference type="PROSITE" id="PS50850"/>
    </source>
</evidence>
<feature type="transmembrane region" description="Helical" evidence="7">
    <location>
        <begin position="114"/>
        <end position="137"/>
    </location>
</feature>
<dbReference type="Gene3D" id="1.20.1250.20">
    <property type="entry name" value="MFS general substrate transporter like domains"/>
    <property type="match status" value="1"/>
</dbReference>
<dbReference type="AlphaFoldDB" id="A0A177YJT2"/>
<feature type="transmembrane region" description="Helical" evidence="7">
    <location>
        <begin position="19"/>
        <end position="38"/>
    </location>
</feature>
<feature type="transmembrane region" description="Helical" evidence="7">
    <location>
        <begin position="378"/>
        <end position="402"/>
    </location>
</feature>
<gene>
    <name evidence="9" type="ORF">A3K89_19140</name>
</gene>
<feature type="transmembrane region" description="Helical" evidence="7">
    <location>
        <begin position="90"/>
        <end position="108"/>
    </location>
</feature>
<evidence type="ECO:0000313" key="9">
    <source>
        <dbReference type="EMBL" id="OAK55691.1"/>
    </source>
</evidence>
<keyword evidence="4 7" id="KW-0812">Transmembrane</keyword>
<comment type="caution">
    <text evidence="9">The sequence shown here is derived from an EMBL/GenBank/DDBJ whole genome shotgun (WGS) entry which is preliminary data.</text>
</comment>
<evidence type="ECO:0000256" key="2">
    <source>
        <dbReference type="ARBA" id="ARBA00022448"/>
    </source>
</evidence>
<organism evidence="9 10">
    <name type="scientific">Rhodococcoides kyotonense</name>
    <dbReference type="NCBI Taxonomy" id="398843"/>
    <lineage>
        <taxon>Bacteria</taxon>
        <taxon>Bacillati</taxon>
        <taxon>Actinomycetota</taxon>
        <taxon>Actinomycetes</taxon>
        <taxon>Mycobacteriales</taxon>
        <taxon>Nocardiaceae</taxon>
        <taxon>Rhodococcoides</taxon>
    </lineage>
</organism>
<reference evidence="9 10" key="1">
    <citation type="submission" date="2016-03" db="EMBL/GenBank/DDBJ databases">
        <title>Genome sequence of Rhodococcus kyotonensis KB10.</title>
        <authorList>
            <person name="Jeong H."/>
            <person name="Hong C.E."/>
            <person name="Jo S.H."/>
            <person name="Park J.M."/>
        </authorList>
    </citation>
    <scope>NUCLEOTIDE SEQUENCE [LARGE SCALE GENOMIC DNA]</scope>
    <source>
        <strain evidence="9 10">KB10</strain>
    </source>
</reference>
<protein>
    <submittedName>
        <fullName evidence="9">MFS transporter</fullName>
    </submittedName>
</protein>